<evidence type="ECO:0000313" key="3">
    <source>
        <dbReference type="Proteomes" id="UP000673691"/>
    </source>
</evidence>
<name>A0A8H8DGE2_9FUNG</name>
<proteinExistence type="predicted"/>
<feature type="region of interest" description="Disordered" evidence="1">
    <location>
        <begin position="469"/>
        <end position="600"/>
    </location>
</feature>
<protein>
    <submittedName>
        <fullName evidence="2">Uncharacterized protein</fullName>
    </submittedName>
</protein>
<gene>
    <name evidence="2" type="ORF">BJ554DRAFT_3143</name>
</gene>
<feature type="compositionally biased region" description="Basic and acidic residues" evidence="1">
    <location>
        <begin position="552"/>
        <end position="570"/>
    </location>
</feature>
<feature type="compositionally biased region" description="Low complexity" evidence="1">
    <location>
        <begin position="540"/>
        <end position="551"/>
    </location>
</feature>
<keyword evidence="3" id="KW-1185">Reference proteome</keyword>
<sequence length="681" mass="71409">MDGPPAAYNLHYSARVYAGPGSGVVQQQQQQQPPYDMAGSYVLYNPGIPSCQHRHHHLLLHTHHNYHHQHHIHRQSILSMDTAPTSPRSVDEYRRCRMDAYQSAHYTAMGFGDDELFCPKALLKLSHLILTNSVSDKDGANFPHSSKRPPSDGIVSVSQTLFRELQQYPPYYTIKHHPSLDVNPPFSAAATAETNPAPSPDAGPWAAAAAAAVPAPRLLYSLSASAAGAAAPRPLACGQRRHSDYRAGIALSAPGGEFRYGVPAPESVPPGAVGAATHNPHYVHGYQPRQQQFQRQLYAPPNTQQQPALDVCAAADEEKHQAVVHPARDAAGSRGGGGNGGAQQARGRAGAHECMAAEASFGAAGAGTAASARDLSDPTSTAAPTITAYAAPDDGGGNDRFQKPESGRLSAWAGPDRHADVNVAAAKGAQQRHQHVGPDGGRPRSAAAKPRGASLDHHHHHLLQCAAADSPAAPGWPGTEPPPSSMSSSATSGSRATLLERLRYSPRPTGAAGPDAAAAAAAEASERGRARKPHRPGSTGRAVAAAAAGGPEEAKARGTEPDAPRHEGNNYHHGRAPTPRPPAHSGRNPARPPLPTYAGTTGFLHAATDGVSHACQRPAAAACGRSGRARCAAGRAGSPARKAAASQNHNHSASHRHHHHHHRPPHGNGNANWWRRGDARS</sequence>
<dbReference type="AlphaFoldDB" id="A0A8H8DGE2"/>
<feature type="region of interest" description="Disordered" evidence="1">
    <location>
        <begin position="387"/>
        <end position="457"/>
    </location>
</feature>
<dbReference type="Proteomes" id="UP000673691">
    <property type="component" value="Unassembled WGS sequence"/>
</dbReference>
<accession>A0A8H8DGE2</accession>
<feature type="compositionally biased region" description="Low complexity" evidence="1">
    <location>
        <begin position="510"/>
        <end position="523"/>
    </location>
</feature>
<reference evidence="2 3" key="1">
    <citation type="journal article" name="Sci. Rep.">
        <title>Genome-scale phylogenetic analyses confirm Olpidium as the closest living zoosporic fungus to the non-flagellated, terrestrial fungi.</title>
        <authorList>
            <person name="Chang Y."/>
            <person name="Rochon D."/>
            <person name="Sekimoto S."/>
            <person name="Wang Y."/>
            <person name="Chovatia M."/>
            <person name="Sandor L."/>
            <person name="Salamov A."/>
            <person name="Grigoriev I.V."/>
            <person name="Stajich J.E."/>
            <person name="Spatafora J.W."/>
        </authorList>
    </citation>
    <scope>NUCLEOTIDE SEQUENCE [LARGE SCALE GENOMIC DNA]</scope>
    <source>
        <strain evidence="2">S191</strain>
    </source>
</reference>
<comment type="caution">
    <text evidence="2">The sequence shown here is derived from an EMBL/GenBank/DDBJ whole genome shotgun (WGS) entry which is preliminary data.</text>
</comment>
<organism evidence="2 3">
    <name type="scientific">Olpidium bornovanus</name>
    <dbReference type="NCBI Taxonomy" id="278681"/>
    <lineage>
        <taxon>Eukaryota</taxon>
        <taxon>Fungi</taxon>
        <taxon>Fungi incertae sedis</taxon>
        <taxon>Olpidiomycota</taxon>
        <taxon>Olpidiomycotina</taxon>
        <taxon>Olpidiomycetes</taxon>
        <taxon>Olpidiales</taxon>
        <taxon>Olpidiaceae</taxon>
        <taxon>Olpidium</taxon>
    </lineage>
</organism>
<feature type="region of interest" description="Disordered" evidence="1">
    <location>
        <begin position="634"/>
        <end position="681"/>
    </location>
</feature>
<dbReference type="EMBL" id="JAEFCI010010863">
    <property type="protein sequence ID" value="KAG5456967.1"/>
    <property type="molecule type" value="Genomic_DNA"/>
</dbReference>
<feature type="compositionally biased region" description="Low complexity" evidence="1">
    <location>
        <begin position="485"/>
        <end position="494"/>
    </location>
</feature>
<feature type="compositionally biased region" description="Basic residues" evidence="1">
    <location>
        <begin position="652"/>
        <end position="665"/>
    </location>
</feature>
<evidence type="ECO:0000313" key="2">
    <source>
        <dbReference type="EMBL" id="KAG5456967.1"/>
    </source>
</evidence>
<evidence type="ECO:0000256" key="1">
    <source>
        <dbReference type="SAM" id="MobiDB-lite"/>
    </source>
</evidence>